<dbReference type="OrthoDB" id="10252740at2759"/>
<name>A0A1D1W5X7_RAMVA</name>
<dbReference type="InterPro" id="IPR036397">
    <property type="entry name" value="RNaseH_sf"/>
</dbReference>
<keyword evidence="6" id="KW-1185">Reference proteome</keyword>
<proteinExistence type="inferred from homology"/>
<feature type="region of interest" description="Disordered" evidence="2">
    <location>
        <begin position="62"/>
        <end position="86"/>
    </location>
</feature>
<feature type="compositionally biased region" description="Basic and acidic residues" evidence="2">
    <location>
        <begin position="62"/>
        <end position="85"/>
    </location>
</feature>
<dbReference type="InterPro" id="IPR012337">
    <property type="entry name" value="RNaseH-like_sf"/>
</dbReference>
<evidence type="ECO:0000313" key="6">
    <source>
        <dbReference type="Proteomes" id="UP000186922"/>
    </source>
</evidence>
<comment type="similarity">
    <text evidence="1">Belongs to the argonaute family.</text>
</comment>
<dbReference type="Proteomes" id="UP000186922">
    <property type="component" value="Unassembled WGS sequence"/>
</dbReference>
<dbReference type="SMART" id="SM00949">
    <property type="entry name" value="PAZ"/>
    <property type="match status" value="1"/>
</dbReference>
<dbReference type="SUPFAM" id="SSF101690">
    <property type="entry name" value="PAZ domain"/>
    <property type="match status" value="1"/>
</dbReference>
<evidence type="ECO:0000256" key="2">
    <source>
        <dbReference type="SAM" id="MobiDB-lite"/>
    </source>
</evidence>
<dbReference type="InterPro" id="IPR014811">
    <property type="entry name" value="ArgoL1"/>
</dbReference>
<reference evidence="5 6" key="1">
    <citation type="journal article" date="2016" name="Nat. Commun.">
        <title>Extremotolerant tardigrade genome and improved radiotolerance of human cultured cells by tardigrade-unique protein.</title>
        <authorList>
            <person name="Hashimoto T."/>
            <person name="Horikawa D.D."/>
            <person name="Saito Y."/>
            <person name="Kuwahara H."/>
            <person name="Kozuka-Hata H."/>
            <person name="Shin-I T."/>
            <person name="Minakuchi Y."/>
            <person name="Ohishi K."/>
            <person name="Motoyama A."/>
            <person name="Aizu T."/>
            <person name="Enomoto A."/>
            <person name="Kondo K."/>
            <person name="Tanaka S."/>
            <person name="Hara Y."/>
            <person name="Koshikawa S."/>
            <person name="Sagara H."/>
            <person name="Miura T."/>
            <person name="Yokobori S."/>
            <person name="Miyagawa K."/>
            <person name="Suzuki Y."/>
            <person name="Kubo T."/>
            <person name="Oyama M."/>
            <person name="Kohara Y."/>
            <person name="Fujiyama A."/>
            <person name="Arakawa K."/>
            <person name="Katayama T."/>
            <person name="Toyoda A."/>
            <person name="Kunieda T."/>
        </authorList>
    </citation>
    <scope>NUCLEOTIDE SEQUENCE [LARGE SCALE GENOMIC DNA]</scope>
    <source>
        <strain evidence="5 6">YOKOZUNA-1</strain>
    </source>
</reference>
<dbReference type="SUPFAM" id="SSF53098">
    <property type="entry name" value="Ribonuclease H-like"/>
    <property type="match status" value="1"/>
</dbReference>
<dbReference type="InterPro" id="IPR045246">
    <property type="entry name" value="Piwi_ago-like"/>
</dbReference>
<feature type="domain" description="PAZ" evidence="3">
    <location>
        <begin position="256"/>
        <end position="379"/>
    </location>
</feature>
<dbReference type="PROSITE" id="PS50821">
    <property type="entry name" value="PAZ"/>
    <property type="match status" value="1"/>
</dbReference>
<dbReference type="Pfam" id="PF16486">
    <property type="entry name" value="ArgoN"/>
    <property type="match status" value="1"/>
</dbReference>
<comment type="caution">
    <text evidence="5">The sequence shown here is derived from an EMBL/GenBank/DDBJ whole genome shotgun (WGS) entry which is preliminary data.</text>
</comment>
<dbReference type="PANTHER" id="PTHR22891">
    <property type="entry name" value="EUKARYOTIC TRANSLATION INITIATION FACTOR 2C"/>
    <property type="match status" value="1"/>
</dbReference>
<dbReference type="InterPro" id="IPR032474">
    <property type="entry name" value="Argonaute_N"/>
</dbReference>
<organism evidence="5 6">
    <name type="scientific">Ramazzottius varieornatus</name>
    <name type="common">Water bear</name>
    <name type="synonym">Tardigrade</name>
    <dbReference type="NCBI Taxonomy" id="947166"/>
    <lineage>
        <taxon>Eukaryota</taxon>
        <taxon>Metazoa</taxon>
        <taxon>Ecdysozoa</taxon>
        <taxon>Tardigrada</taxon>
        <taxon>Eutardigrada</taxon>
        <taxon>Parachela</taxon>
        <taxon>Hypsibioidea</taxon>
        <taxon>Ramazzottiidae</taxon>
        <taxon>Ramazzottius</taxon>
    </lineage>
</organism>
<evidence type="ECO:0000256" key="1">
    <source>
        <dbReference type="RuleBase" id="RU361178"/>
    </source>
</evidence>
<dbReference type="GO" id="GO:0003723">
    <property type="term" value="F:RNA binding"/>
    <property type="evidence" value="ECO:0007669"/>
    <property type="project" value="InterPro"/>
</dbReference>
<evidence type="ECO:0000259" key="4">
    <source>
        <dbReference type="PROSITE" id="PS50822"/>
    </source>
</evidence>
<sequence>MSGPVATIVGAQPSNPTQPILRPDFGGLGDRIKLRSNRFKVACPTKGFFFRYDVDITVEKKAREGGKGDGKPNRAPRGGEGDAPRISKPVKRKIWKAYVAATLKPVFGDSMPVFDGEKILYTAKEAKMASKDGHTATVTVPKDPDGSEVVATVTVKPCNPSAVSWAVLGESMKDHSKKFPIEVFGCINTVFREAAMATETNIAAGRSIYFRDPNYTFGLGWGRETWPGIYSSARPCQWGITLNLDVANTAFYKKMNVVEFLREFIGGKLPFARPGEQPPPYRPAPTQLNDFQRKSFDSEMRTLKVEMRHGPTGVRRQRVTGVANATAASHKFENKGKMVTVADYFKNEYKIVLKYPNLPLLQIGSGKTMMPMEVCELMSQKVPRKLNEDQTAIMVRKCAQPAPDREVRINKLRKDSSRVNYDKNVFLDAFGIKVASEMVAFDGRILPAPTMSAGGPKGDLSVKRMDGTWEARNVPFKDPKLLKHWVFVNLCDPAMLNDDEPLDVFLSEFIGVGRQRGMDISKPSMAPRASNNPDFIKMFQQERAKNKDLQLIMVAIPRRGPQYADIKKAGDVEVGIVTQVVLGQKIEDHWNKRIMNQYVSNVMLKINAKLGGINTEVKEISPNNAILKRFVDKPTIIFGADVTHPSPGEKAKPSVAAVVASYNKSFTKYVARVRAQGARQEIMDTLKDMIRDLLIEFKNLCGNREPQRIIFYRDGVSEGQYFHVMVEELSAIQKACMELVPDGSYKPPITYIVVGKRHNTRLFAANPRTDAVGKAGNVPPGTTTDTAICHYLEFDWFTCSHFGIQGTSRPAHYNVLYDDSKYTADEIQLFSYYLTYVYARCNRSVSIPAPVYYAHHVAFRARAHLEEPFGNDTATVTSGSSGPALDVQALNRRIKVHENVKGMYFA</sequence>
<protein>
    <submittedName>
        <fullName evidence="5">Uncharacterized protein</fullName>
    </submittedName>
</protein>
<dbReference type="CDD" id="cd04657">
    <property type="entry name" value="Piwi_ago-like"/>
    <property type="match status" value="1"/>
</dbReference>
<dbReference type="InterPro" id="IPR003100">
    <property type="entry name" value="PAZ_dom"/>
</dbReference>
<dbReference type="CDD" id="cd02846">
    <property type="entry name" value="PAZ_argonaute_like"/>
    <property type="match status" value="1"/>
</dbReference>
<dbReference type="Gene3D" id="3.30.420.10">
    <property type="entry name" value="Ribonuclease H-like superfamily/Ribonuclease H"/>
    <property type="match status" value="1"/>
</dbReference>
<dbReference type="InterPro" id="IPR036085">
    <property type="entry name" value="PAZ_dom_sf"/>
</dbReference>
<dbReference type="EMBL" id="BDGG01000014">
    <property type="protein sequence ID" value="GAV06854.1"/>
    <property type="molecule type" value="Genomic_DNA"/>
</dbReference>
<dbReference type="Gene3D" id="2.170.260.10">
    <property type="entry name" value="paz domain"/>
    <property type="match status" value="1"/>
</dbReference>
<evidence type="ECO:0000259" key="3">
    <source>
        <dbReference type="PROSITE" id="PS50821"/>
    </source>
</evidence>
<feature type="domain" description="Piwi" evidence="4">
    <location>
        <begin position="551"/>
        <end position="866"/>
    </location>
</feature>
<dbReference type="Pfam" id="PF08699">
    <property type="entry name" value="ArgoL1"/>
    <property type="match status" value="1"/>
</dbReference>
<dbReference type="Pfam" id="PF02171">
    <property type="entry name" value="Piwi"/>
    <property type="match status" value="1"/>
</dbReference>
<evidence type="ECO:0000313" key="5">
    <source>
        <dbReference type="EMBL" id="GAV06854.1"/>
    </source>
</evidence>
<dbReference type="AlphaFoldDB" id="A0A1D1W5X7"/>
<dbReference type="STRING" id="947166.A0A1D1W5X7"/>
<accession>A0A1D1W5X7</accession>
<dbReference type="SMART" id="SM00950">
    <property type="entry name" value="Piwi"/>
    <property type="match status" value="1"/>
</dbReference>
<dbReference type="PROSITE" id="PS50822">
    <property type="entry name" value="PIWI"/>
    <property type="match status" value="1"/>
</dbReference>
<dbReference type="SMART" id="SM01163">
    <property type="entry name" value="DUF1785"/>
    <property type="match status" value="1"/>
</dbReference>
<dbReference type="InterPro" id="IPR003165">
    <property type="entry name" value="Piwi"/>
</dbReference>
<gene>
    <name evidence="5" type="primary">RvY_16771-1</name>
    <name evidence="5" type="synonym">RvY_16771.1</name>
    <name evidence="5" type="ORF">RvY_16771</name>
</gene>
<dbReference type="Pfam" id="PF02170">
    <property type="entry name" value="PAZ"/>
    <property type="match status" value="1"/>
</dbReference>
<dbReference type="Gene3D" id="3.40.50.2300">
    <property type="match status" value="1"/>
</dbReference>